<name>A0ABU4U6D6_9PSEU</name>
<dbReference type="SUPFAM" id="SSF53850">
    <property type="entry name" value="Periplasmic binding protein-like II"/>
    <property type="match status" value="1"/>
</dbReference>
<evidence type="ECO:0000313" key="2">
    <source>
        <dbReference type="EMBL" id="MDX8055561.1"/>
    </source>
</evidence>
<dbReference type="PANTHER" id="PTHR42779:SF1">
    <property type="entry name" value="PROTEIN YNJB"/>
    <property type="match status" value="1"/>
</dbReference>
<keyword evidence="1" id="KW-0732">Signal</keyword>
<dbReference type="PROSITE" id="PS51257">
    <property type="entry name" value="PROKAR_LIPOPROTEIN"/>
    <property type="match status" value="1"/>
</dbReference>
<sequence length="397" mass="43633">MRWTRKLQLVIPTLLAVTACGAPQVPQPQNAPTSVPEKPSKPVELNVLDVAGNLQLTQGMIDEFVRTHPDVVTKVNATKATAPDMPGKLKAEQNSGTSQTHLVLTGTDGLASVVEQELVHALLPEYSARLPKLEEVYLPAAHEMQKLAQNQGVAITYYPAGPLLEYDPAKVPTPPASPAALLEWAKAHPGRFQYARPANSGPGRTFLMGLPYLLGDKDPKDPENGWDRTWAYLKELGQYVEGYPGGTTDVMKNLANGTSWMVASTTGWDINPRVLGSVPEGMKIATFKDFHWVTDAHYAVIPKGVSADVLSANLALIRFMLEPQQQAKAYDKGYFYPGPAVKGVTLDMAPKESRDAIARYGRAEYDRLIEERPKEQSLPAAQQVKAFQRWDREIGRK</sequence>
<protein>
    <submittedName>
        <fullName evidence="2">Extracellular solute-binding protein</fullName>
    </submittedName>
</protein>
<evidence type="ECO:0000313" key="3">
    <source>
        <dbReference type="Proteomes" id="UP001271792"/>
    </source>
</evidence>
<comment type="caution">
    <text evidence="2">The sequence shown here is derived from an EMBL/GenBank/DDBJ whole genome shotgun (WGS) entry which is preliminary data.</text>
</comment>
<evidence type="ECO:0000256" key="1">
    <source>
        <dbReference type="SAM" id="SignalP"/>
    </source>
</evidence>
<reference evidence="2 3" key="2">
    <citation type="submission" date="2023-11" db="EMBL/GenBank/DDBJ databases">
        <authorList>
            <person name="Lara A.C."/>
            <person name="Chronakova A."/>
        </authorList>
    </citation>
    <scope>NUCLEOTIDE SEQUENCE [LARGE SCALE GENOMIC DNA]</scope>
    <source>
        <strain evidence="2 3">BCCO 10_0798</strain>
    </source>
</reference>
<accession>A0ABU4U6D6</accession>
<proteinExistence type="predicted"/>
<dbReference type="RefSeq" id="WP_319989289.1">
    <property type="nucleotide sequence ID" value="NZ_JAXAVV010000029.1"/>
</dbReference>
<dbReference type="PANTHER" id="PTHR42779">
    <property type="entry name" value="PROTEIN YNJB"/>
    <property type="match status" value="1"/>
</dbReference>
<dbReference type="Gene3D" id="3.40.190.10">
    <property type="entry name" value="Periplasmic binding protein-like II"/>
    <property type="match status" value="2"/>
</dbReference>
<feature type="signal peptide" evidence="1">
    <location>
        <begin position="1"/>
        <end position="21"/>
    </location>
</feature>
<dbReference type="Proteomes" id="UP001271792">
    <property type="component" value="Unassembled WGS sequence"/>
</dbReference>
<keyword evidence="3" id="KW-1185">Reference proteome</keyword>
<dbReference type="InterPro" id="IPR006059">
    <property type="entry name" value="SBP"/>
</dbReference>
<organism evidence="2 3">
    <name type="scientific">Lentzea kristufekii</name>
    <dbReference type="NCBI Taxonomy" id="3095430"/>
    <lineage>
        <taxon>Bacteria</taxon>
        <taxon>Bacillati</taxon>
        <taxon>Actinomycetota</taxon>
        <taxon>Actinomycetes</taxon>
        <taxon>Pseudonocardiales</taxon>
        <taxon>Pseudonocardiaceae</taxon>
        <taxon>Lentzea</taxon>
    </lineage>
</organism>
<feature type="chain" id="PRO_5046393596" evidence="1">
    <location>
        <begin position="22"/>
        <end position="397"/>
    </location>
</feature>
<dbReference type="EMBL" id="JAXAVV010000029">
    <property type="protein sequence ID" value="MDX8055561.1"/>
    <property type="molecule type" value="Genomic_DNA"/>
</dbReference>
<gene>
    <name evidence="2" type="ORF">SK571_39815</name>
</gene>
<dbReference type="Pfam" id="PF13416">
    <property type="entry name" value="SBP_bac_8"/>
    <property type="match status" value="1"/>
</dbReference>
<reference evidence="2 3" key="1">
    <citation type="submission" date="2023-11" db="EMBL/GenBank/DDBJ databases">
        <title>Lentzea sokolovensis, sp. nov., Lentzea kristufkii, sp. nov., and Lentzea miocenensis, sp. nov., rare actinobacteria from Sokolov Coal Basin, Miocene lacustrine sediment, Czech Republic.</title>
        <authorList>
            <person name="Lara A."/>
            <person name="Kotroba L."/>
            <person name="Nouioui I."/>
            <person name="Neumann-Schaal M."/>
            <person name="Mast Y."/>
            <person name="Chronakova A."/>
        </authorList>
    </citation>
    <scope>NUCLEOTIDE SEQUENCE [LARGE SCALE GENOMIC DNA]</scope>
    <source>
        <strain evidence="2 3">BCCO 10_0798</strain>
    </source>
</reference>